<dbReference type="InterPro" id="IPR041898">
    <property type="entry name" value="MAGE_WH1"/>
</dbReference>
<evidence type="ECO:0000313" key="3">
    <source>
        <dbReference type="EMBL" id="KAG0262686.1"/>
    </source>
</evidence>
<keyword evidence="4" id="KW-1185">Reference proteome</keyword>
<evidence type="ECO:0000259" key="2">
    <source>
        <dbReference type="PROSITE" id="PS50838"/>
    </source>
</evidence>
<feature type="domain" description="MAGE" evidence="2">
    <location>
        <begin position="76"/>
        <end position="317"/>
    </location>
</feature>
<dbReference type="OrthoDB" id="205198at2759"/>
<accession>A0A9P6QC58</accession>
<feature type="compositionally biased region" description="Polar residues" evidence="1">
    <location>
        <begin position="57"/>
        <end position="69"/>
    </location>
</feature>
<evidence type="ECO:0000313" key="4">
    <source>
        <dbReference type="Proteomes" id="UP000807716"/>
    </source>
</evidence>
<feature type="compositionally biased region" description="Low complexity" evidence="1">
    <location>
        <begin position="151"/>
        <end position="166"/>
    </location>
</feature>
<dbReference type="Gene3D" id="1.10.10.1200">
    <property type="entry name" value="MAGE homology domain, winged helix WH1 motif"/>
    <property type="match status" value="1"/>
</dbReference>
<proteinExistence type="predicted"/>
<dbReference type="PANTHER" id="PTHR11736:SF14">
    <property type="entry name" value="NSE3 HOMOLOG, SMC5-SMC6 COMPLEX COMPONENT"/>
    <property type="match status" value="1"/>
</dbReference>
<dbReference type="AlphaFoldDB" id="A0A9P6QC58"/>
<reference evidence="3" key="1">
    <citation type="journal article" date="2020" name="Fungal Divers.">
        <title>Resolving the Mortierellaceae phylogeny through synthesis of multi-gene phylogenetics and phylogenomics.</title>
        <authorList>
            <person name="Vandepol N."/>
            <person name="Liber J."/>
            <person name="Desiro A."/>
            <person name="Na H."/>
            <person name="Kennedy M."/>
            <person name="Barry K."/>
            <person name="Grigoriev I.V."/>
            <person name="Miller A.N."/>
            <person name="O'Donnell K."/>
            <person name="Stajich J.E."/>
            <person name="Bonito G."/>
        </authorList>
    </citation>
    <scope>NUCLEOTIDE SEQUENCE</scope>
    <source>
        <strain evidence="3">BC1065</strain>
    </source>
</reference>
<dbReference type="Proteomes" id="UP000807716">
    <property type="component" value="Unassembled WGS sequence"/>
</dbReference>
<feature type="region of interest" description="Disordered" evidence="1">
    <location>
        <begin position="1"/>
        <end position="75"/>
    </location>
</feature>
<protein>
    <recommendedName>
        <fullName evidence="2">MAGE domain-containing protein</fullName>
    </recommendedName>
</protein>
<dbReference type="GO" id="GO:0006281">
    <property type="term" value="P:DNA repair"/>
    <property type="evidence" value="ECO:0007669"/>
    <property type="project" value="TreeGrafter"/>
</dbReference>
<dbReference type="PANTHER" id="PTHR11736">
    <property type="entry name" value="MELANOMA-ASSOCIATED ANTIGEN MAGE ANTIGEN"/>
    <property type="match status" value="1"/>
</dbReference>
<dbReference type="InterPro" id="IPR041899">
    <property type="entry name" value="MAGE_WH2"/>
</dbReference>
<name>A0A9P6QC58_9FUNG</name>
<comment type="caution">
    <text evidence="3">The sequence shown here is derived from an EMBL/GenBank/DDBJ whole genome shotgun (WGS) entry which is preliminary data.</text>
</comment>
<organism evidence="3 4">
    <name type="scientific">Actinomortierella ambigua</name>
    <dbReference type="NCBI Taxonomy" id="1343610"/>
    <lineage>
        <taxon>Eukaryota</taxon>
        <taxon>Fungi</taxon>
        <taxon>Fungi incertae sedis</taxon>
        <taxon>Mucoromycota</taxon>
        <taxon>Mortierellomycotina</taxon>
        <taxon>Mortierellomycetes</taxon>
        <taxon>Mortierellales</taxon>
        <taxon>Mortierellaceae</taxon>
        <taxon>Actinomortierella</taxon>
    </lineage>
</organism>
<feature type="region of interest" description="Disordered" evidence="1">
    <location>
        <begin position="141"/>
        <end position="172"/>
    </location>
</feature>
<dbReference type="Gene3D" id="1.10.10.1210">
    <property type="entry name" value="MAGE homology domain, winged helix WH2 motif"/>
    <property type="match status" value="1"/>
</dbReference>
<gene>
    <name evidence="3" type="ORF">DFQ27_002204</name>
</gene>
<sequence>MAPPRKRANADDDDDSDDNYGSSYRGSKRGAAAESSGSQKRRLRREDSDSYVDLGSSAKQPATGESSSRGLDDEDKERLVKDVVRLAIFTSHSDAPLKRDDIREVLGDHSRLFDTIFGLAQQRLRDIFGMEMVELTVRSKASTVPGGPSSGGAATTAAGSSTAAGAAGAGGSSNNAGGAGAGGIKGPAGSKSYILRTILPQELMASSVIDQEADLESSGLLMVILSLIMVRNGAIYESALMSHLRRLSLLEDNSYFGDVTKKLDQLIKKRYLERIKLAHMDESGEKAEMEYRWGARAYVEYPKHLVVDFIKDVFGENAPQGLTDSIRKAAGMEVASTANANNSK</sequence>
<dbReference type="InterPro" id="IPR002190">
    <property type="entry name" value="MHD_dom"/>
</dbReference>
<dbReference type="Pfam" id="PF01454">
    <property type="entry name" value="MAGE"/>
    <property type="match status" value="1"/>
</dbReference>
<dbReference type="SMART" id="SM01373">
    <property type="entry name" value="MAGE"/>
    <property type="match status" value="1"/>
</dbReference>
<dbReference type="EMBL" id="JAAAJB010000180">
    <property type="protein sequence ID" value="KAG0262686.1"/>
    <property type="molecule type" value="Genomic_DNA"/>
</dbReference>
<evidence type="ECO:0000256" key="1">
    <source>
        <dbReference type="SAM" id="MobiDB-lite"/>
    </source>
</evidence>
<dbReference type="PROSITE" id="PS50838">
    <property type="entry name" value="MAGE"/>
    <property type="match status" value="1"/>
</dbReference>
<dbReference type="GO" id="GO:0005634">
    <property type="term" value="C:nucleus"/>
    <property type="evidence" value="ECO:0007669"/>
    <property type="project" value="TreeGrafter"/>
</dbReference>
<dbReference type="InterPro" id="IPR037445">
    <property type="entry name" value="MAGE"/>
</dbReference>